<accession>A0AAN0RYU8</accession>
<name>A0AAN0RYU8_9BURK</name>
<gene>
    <name evidence="1" type="ORF">DM39_5902</name>
</gene>
<reference evidence="1 2" key="1">
    <citation type="submission" date="2014-05" db="EMBL/GenBank/DDBJ databases">
        <authorList>
            <person name="Bishop-Lilly K.A."/>
            <person name="Broomall S.M."/>
            <person name="Chain P.S."/>
            <person name="Chertkov O."/>
            <person name="Coyne S.R."/>
            <person name="Daligault H.E."/>
            <person name="Davenport K.W."/>
            <person name="Erkkila T."/>
            <person name="Frey K.G."/>
            <person name="Gibbons H.S."/>
            <person name="Gu W."/>
            <person name="Jaissle J."/>
            <person name="Johnson S.L."/>
            <person name="Koroleva G.I."/>
            <person name="Ladner J.T."/>
            <person name="Lo C.-C."/>
            <person name="Minogue T.D."/>
            <person name="Munk C."/>
            <person name="Palacios G.F."/>
            <person name="Redden C.L."/>
            <person name="Rosenzweig C.N."/>
            <person name="Scholz M.B."/>
            <person name="Teshima H."/>
            <person name="Xu Y."/>
        </authorList>
    </citation>
    <scope>NUCLEOTIDE SEQUENCE [LARGE SCALE GENOMIC DNA]</scope>
    <source>
        <strain evidence="1 2">DDS 22E-1</strain>
    </source>
</reference>
<organism evidence="1 2">
    <name type="scientific">Burkholderia cenocepacia</name>
    <dbReference type="NCBI Taxonomy" id="95486"/>
    <lineage>
        <taxon>Bacteria</taxon>
        <taxon>Pseudomonadati</taxon>
        <taxon>Pseudomonadota</taxon>
        <taxon>Betaproteobacteria</taxon>
        <taxon>Burkholderiales</taxon>
        <taxon>Burkholderiaceae</taxon>
        <taxon>Burkholderia</taxon>
        <taxon>Burkholderia cepacia complex</taxon>
    </lineage>
</organism>
<keyword evidence="2" id="KW-1185">Reference proteome</keyword>
<evidence type="ECO:0000313" key="1">
    <source>
        <dbReference type="EMBL" id="AIO36810.1"/>
    </source>
</evidence>
<dbReference type="KEGG" id="bcen:DM39_5902"/>
<dbReference type="Proteomes" id="UP000029413">
    <property type="component" value="Chromosome 2"/>
</dbReference>
<evidence type="ECO:0000313" key="2">
    <source>
        <dbReference type="Proteomes" id="UP000029413"/>
    </source>
</evidence>
<dbReference type="AlphaFoldDB" id="A0AAN0RYU8"/>
<sequence>MITMDISTISLIELFDSFVSDGVIEKPRLFGLTDFSPASFDAAGYELVGDSSDFHFYEKAHVARYRGRAVDIIFKSYFLSGREIGNGIGVGPGVRLISLLRHYKAMRGLAHISDGGVKFYFSNDRRDGAVIFDDSLVVRFVKKTRHGGYLVRTIESDFDRTGNFKRIATGSVKSSMDFCNLFEAKGEFFGRGKCSAFDRLAKFYLT</sequence>
<proteinExistence type="predicted"/>
<protein>
    <submittedName>
        <fullName evidence="1">Uncharacterized protein</fullName>
    </submittedName>
</protein>
<dbReference type="EMBL" id="CP007784">
    <property type="protein sequence ID" value="AIO36810.1"/>
    <property type="molecule type" value="Genomic_DNA"/>
</dbReference>